<gene>
    <name evidence="2" type="ORF">EW026_g7641</name>
</gene>
<keyword evidence="3" id="KW-1185">Reference proteome</keyword>
<evidence type="ECO:0000313" key="3">
    <source>
        <dbReference type="Proteomes" id="UP000309038"/>
    </source>
</evidence>
<dbReference type="EMBL" id="SGPJ01000604">
    <property type="protein sequence ID" value="THG93650.1"/>
    <property type="molecule type" value="Genomic_DNA"/>
</dbReference>
<organism evidence="2 3">
    <name type="scientific">Hermanssonia centrifuga</name>
    <dbReference type="NCBI Taxonomy" id="98765"/>
    <lineage>
        <taxon>Eukaryota</taxon>
        <taxon>Fungi</taxon>
        <taxon>Dikarya</taxon>
        <taxon>Basidiomycota</taxon>
        <taxon>Agaricomycotina</taxon>
        <taxon>Agaricomycetes</taxon>
        <taxon>Polyporales</taxon>
        <taxon>Meruliaceae</taxon>
        <taxon>Hermanssonia</taxon>
    </lineage>
</organism>
<feature type="non-terminal residue" evidence="2">
    <location>
        <position position="1"/>
    </location>
</feature>
<feature type="compositionally biased region" description="Acidic residues" evidence="1">
    <location>
        <begin position="1"/>
        <end position="25"/>
    </location>
</feature>
<evidence type="ECO:0000256" key="1">
    <source>
        <dbReference type="SAM" id="MobiDB-lite"/>
    </source>
</evidence>
<feature type="region of interest" description="Disordered" evidence="1">
    <location>
        <begin position="1"/>
        <end position="26"/>
    </location>
</feature>
<dbReference type="AlphaFoldDB" id="A0A4S4K862"/>
<protein>
    <submittedName>
        <fullName evidence="2">Uncharacterized protein</fullName>
    </submittedName>
</protein>
<sequence length="95" mass="10544">SSDVEDEDDCEDEERGVDGNAEDAEEGRVYKIAKKAPFPRTTVATIVNGFGASNFVKLLNDFLHNLSPHVMFTPINDNTALPVFKQFKIPLPMMS</sequence>
<accession>A0A4S4K862</accession>
<comment type="caution">
    <text evidence="2">The sequence shown here is derived from an EMBL/GenBank/DDBJ whole genome shotgun (WGS) entry which is preliminary data.</text>
</comment>
<name>A0A4S4K862_9APHY</name>
<reference evidence="2 3" key="1">
    <citation type="submission" date="2019-02" db="EMBL/GenBank/DDBJ databases">
        <title>Genome sequencing of the rare red list fungi Phlebia centrifuga.</title>
        <authorList>
            <person name="Buettner E."/>
            <person name="Kellner H."/>
        </authorList>
    </citation>
    <scope>NUCLEOTIDE SEQUENCE [LARGE SCALE GENOMIC DNA]</scope>
    <source>
        <strain evidence="2 3">DSM 108282</strain>
    </source>
</reference>
<proteinExistence type="predicted"/>
<evidence type="ECO:0000313" key="2">
    <source>
        <dbReference type="EMBL" id="THG93650.1"/>
    </source>
</evidence>
<dbReference type="Proteomes" id="UP000309038">
    <property type="component" value="Unassembled WGS sequence"/>
</dbReference>